<gene>
    <name evidence="2" type="ORF">GTZ99_12970</name>
</gene>
<evidence type="ECO:0000313" key="3">
    <source>
        <dbReference type="Proteomes" id="UP000753724"/>
    </source>
</evidence>
<dbReference type="Proteomes" id="UP000753724">
    <property type="component" value="Unassembled WGS sequence"/>
</dbReference>
<sequence>MFKTLFAAAALFAIPAVASAEEAPKQSFVYQGVTYTYTTEVQNGTKILRGSAYNGKVPFELRVTKTGVSGSFNRQPVAFDLHEVQHLDDAQ</sequence>
<feature type="chain" id="PRO_5047346638" description="DUF3108 domain-containing protein" evidence="1">
    <location>
        <begin position="21"/>
        <end position="91"/>
    </location>
</feature>
<evidence type="ECO:0000256" key="1">
    <source>
        <dbReference type="SAM" id="SignalP"/>
    </source>
</evidence>
<reference evidence="3" key="1">
    <citation type="submission" date="2020-01" db="EMBL/GenBank/DDBJ databases">
        <title>Sphingomonas sp. strain CSW-10.</title>
        <authorList>
            <person name="Chen W.-M."/>
        </authorList>
    </citation>
    <scope>NUCLEOTIDE SEQUENCE [LARGE SCALE GENOMIC DNA]</scope>
    <source>
        <strain evidence="3">FSY-8</strain>
    </source>
</reference>
<feature type="signal peptide" evidence="1">
    <location>
        <begin position="1"/>
        <end position="20"/>
    </location>
</feature>
<keyword evidence="1" id="KW-0732">Signal</keyword>
<proteinExistence type="predicted"/>
<name>A0ABW9XFZ0_9SPHN</name>
<accession>A0ABW9XFZ0</accession>
<evidence type="ECO:0008006" key="4">
    <source>
        <dbReference type="Google" id="ProtNLM"/>
    </source>
</evidence>
<protein>
    <recommendedName>
        <fullName evidence="4">DUF3108 domain-containing protein</fullName>
    </recommendedName>
</protein>
<dbReference type="RefSeq" id="WP_161719547.1">
    <property type="nucleotide sequence ID" value="NZ_JAAAPO010000005.1"/>
</dbReference>
<comment type="caution">
    <text evidence="2">The sequence shown here is derived from an EMBL/GenBank/DDBJ whole genome shotgun (WGS) entry which is preliminary data.</text>
</comment>
<evidence type="ECO:0000313" key="2">
    <source>
        <dbReference type="EMBL" id="NBC37460.1"/>
    </source>
</evidence>
<dbReference type="EMBL" id="JAAAPO010000005">
    <property type="protein sequence ID" value="NBC37460.1"/>
    <property type="molecule type" value="Genomic_DNA"/>
</dbReference>
<keyword evidence="3" id="KW-1185">Reference proteome</keyword>
<organism evidence="2 3">
    <name type="scientific">Novosphingobium ovatum</name>
    <dbReference type="NCBI Taxonomy" id="1908523"/>
    <lineage>
        <taxon>Bacteria</taxon>
        <taxon>Pseudomonadati</taxon>
        <taxon>Pseudomonadota</taxon>
        <taxon>Alphaproteobacteria</taxon>
        <taxon>Sphingomonadales</taxon>
        <taxon>Sphingomonadaceae</taxon>
        <taxon>Novosphingobium</taxon>
    </lineage>
</organism>